<keyword evidence="12" id="KW-0808">Transferase</keyword>
<comment type="caution">
    <text evidence="12">The sequence shown here is derived from an EMBL/GenBank/DDBJ whole genome shotgun (WGS) entry which is preliminary data.</text>
</comment>
<evidence type="ECO:0000256" key="8">
    <source>
        <dbReference type="ARBA" id="ARBA00047899"/>
    </source>
</evidence>
<evidence type="ECO:0000256" key="10">
    <source>
        <dbReference type="SAM" id="MobiDB-lite"/>
    </source>
</evidence>
<dbReference type="EC" id="2.7.11.1" evidence="3"/>
<dbReference type="InterPro" id="IPR011009">
    <property type="entry name" value="Kinase-like_dom_sf"/>
</dbReference>
<dbReference type="PROSITE" id="PS00109">
    <property type="entry name" value="PROTEIN_KINASE_TYR"/>
    <property type="match status" value="1"/>
</dbReference>
<evidence type="ECO:0000256" key="3">
    <source>
        <dbReference type="ARBA" id="ARBA00012513"/>
    </source>
</evidence>
<organism evidence="12 13">
    <name type="scientific">Sphaerosporella brunnea</name>
    <dbReference type="NCBI Taxonomy" id="1250544"/>
    <lineage>
        <taxon>Eukaryota</taxon>
        <taxon>Fungi</taxon>
        <taxon>Dikarya</taxon>
        <taxon>Ascomycota</taxon>
        <taxon>Pezizomycotina</taxon>
        <taxon>Pezizomycetes</taxon>
        <taxon>Pezizales</taxon>
        <taxon>Pyronemataceae</taxon>
        <taxon>Sphaerosporella</taxon>
    </lineage>
</organism>
<gene>
    <name evidence="12" type="ORF">FN846DRAFT_912465</name>
</gene>
<dbReference type="Gene3D" id="1.10.510.10">
    <property type="entry name" value="Transferase(Phosphotransferase) domain 1"/>
    <property type="match status" value="1"/>
</dbReference>
<evidence type="ECO:0000313" key="13">
    <source>
        <dbReference type="Proteomes" id="UP000326924"/>
    </source>
</evidence>
<name>A0A5J5EJD1_9PEZI</name>
<accession>A0A5J5EJD1</accession>
<dbReference type="PROSITE" id="PS50011">
    <property type="entry name" value="PROTEIN_KINASE_DOM"/>
    <property type="match status" value="1"/>
</dbReference>
<evidence type="ECO:0000256" key="2">
    <source>
        <dbReference type="ARBA" id="ARBA00011534"/>
    </source>
</evidence>
<dbReference type="SUPFAM" id="SSF56112">
    <property type="entry name" value="Protein kinase-like (PK-like)"/>
    <property type="match status" value="1"/>
</dbReference>
<evidence type="ECO:0000256" key="5">
    <source>
        <dbReference type="ARBA" id="ARBA00019973"/>
    </source>
</evidence>
<comment type="catalytic activity">
    <reaction evidence="8">
        <text>L-threonyl-[protein] + ATP = O-phospho-L-threonyl-[protein] + ADP + H(+)</text>
        <dbReference type="Rhea" id="RHEA:46608"/>
        <dbReference type="Rhea" id="RHEA-COMP:11060"/>
        <dbReference type="Rhea" id="RHEA-COMP:11605"/>
        <dbReference type="ChEBI" id="CHEBI:15378"/>
        <dbReference type="ChEBI" id="CHEBI:30013"/>
        <dbReference type="ChEBI" id="CHEBI:30616"/>
        <dbReference type="ChEBI" id="CHEBI:61977"/>
        <dbReference type="ChEBI" id="CHEBI:456216"/>
        <dbReference type="EC" id="2.7.11.1"/>
    </reaction>
</comment>
<dbReference type="EMBL" id="VXIS01000308">
    <property type="protein sequence ID" value="KAA8894818.1"/>
    <property type="molecule type" value="Genomic_DNA"/>
</dbReference>
<evidence type="ECO:0000256" key="7">
    <source>
        <dbReference type="ARBA" id="ARBA00033194"/>
    </source>
</evidence>
<keyword evidence="13" id="KW-1185">Reference proteome</keyword>
<dbReference type="InterPro" id="IPR000719">
    <property type="entry name" value="Prot_kinase_dom"/>
</dbReference>
<feature type="region of interest" description="Disordered" evidence="10">
    <location>
        <begin position="450"/>
        <end position="519"/>
    </location>
</feature>
<feature type="domain" description="Protein kinase" evidence="11">
    <location>
        <begin position="161"/>
        <end position="413"/>
    </location>
</feature>
<dbReference type="Pfam" id="PF00069">
    <property type="entry name" value="Pkinase"/>
    <property type="match status" value="1"/>
</dbReference>
<dbReference type="Pfam" id="PF20713">
    <property type="entry name" value="DUF6826"/>
    <property type="match status" value="1"/>
</dbReference>
<protein>
    <recommendedName>
        <fullName evidence="5">EKC/KEOPS complex subunit BUD32</fullName>
        <ecNumber evidence="3">2.7.11.1</ecNumber>
    </recommendedName>
    <alternativeName>
        <fullName evidence="6 7">Atypical Serine/threonine protein kinase BUD32</fullName>
    </alternativeName>
    <alternativeName>
        <fullName evidence="4">EKC/KEOPS complex subunit bud32</fullName>
    </alternativeName>
</protein>
<keyword evidence="12" id="KW-0418">Kinase</keyword>
<dbReference type="InterPro" id="IPR008266">
    <property type="entry name" value="Tyr_kinase_AS"/>
</dbReference>
<dbReference type="GO" id="GO:0004674">
    <property type="term" value="F:protein serine/threonine kinase activity"/>
    <property type="evidence" value="ECO:0007669"/>
    <property type="project" value="UniProtKB-EC"/>
</dbReference>
<proteinExistence type="predicted"/>
<evidence type="ECO:0000259" key="11">
    <source>
        <dbReference type="PROSITE" id="PS50011"/>
    </source>
</evidence>
<dbReference type="GO" id="GO:0005524">
    <property type="term" value="F:ATP binding"/>
    <property type="evidence" value="ECO:0007669"/>
    <property type="project" value="InterPro"/>
</dbReference>
<dbReference type="OrthoDB" id="1668230at2759"/>
<dbReference type="Proteomes" id="UP000326924">
    <property type="component" value="Unassembled WGS sequence"/>
</dbReference>
<evidence type="ECO:0000256" key="4">
    <source>
        <dbReference type="ARBA" id="ARBA00013948"/>
    </source>
</evidence>
<evidence type="ECO:0000256" key="6">
    <source>
        <dbReference type="ARBA" id="ARBA00030980"/>
    </source>
</evidence>
<evidence type="ECO:0000256" key="1">
    <source>
        <dbReference type="ARBA" id="ARBA00003747"/>
    </source>
</evidence>
<sequence length="519" mass="56837">MRSVTGKMWPNEAAMYSPVVALLRALLPGYLVTDTHLNHYLSDRAPDITVSLEGIKQIHKQYIVTLLLIKRITANLDGAVMGQALDQLYKLAECQPWRQSITILVSSIKLNVFLTLERVDSSLEMIVYDSVNFETAMKYLKEVVNDPKSQPRSPPFSTSLGAIDEILGNTKLSAVAQFTVKGVPPGMQTVDGAPTLAKRTAIAVKHCTAGPASRMIKNELQILRAMQQQGGHHLMPRLLFHSPDELEYGMLPVGKPVDMVLLNNNGLMARQVTADVFSAMTWLHEHNIVHRDIRWGNIILHNGHGVLIDFGSAVVLPTPPIPYEGGFLCCPPRILPSITQPYTPAKADDYHAFVLLFNALLHPRSMKSFLSRMVNSPNSLESKCLQHLWLELTDSDTWGRYVEAAAQEDLEVLKNMPTALVVLDQSADAAWLHPDKPDLDTAFRHLTLEPESAADDGESGSTQLGAATLNDEGAQHGNATIDGQGGPGSEDAEEVEGAQGAQVENESEPDNQGDGGNQW</sequence>
<dbReference type="AlphaFoldDB" id="A0A5J5EJD1"/>
<dbReference type="InParanoid" id="A0A5J5EJD1"/>
<comment type="subunit">
    <text evidence="2">Component of the EKC/KEOPS complex composed of at least BUD32, CGI121, GON7, KAE1 and PCC1; the whole complex dimerizes.</text>
</comment>
<evidence type="ECO:0000313" key="12">
    <source>
        <dbReference type="EMBL" id="KAA8894818.1"/>
    </source>
</evidence>
<dbReference type="InterPro" id="IPR049229">
    <property type="entry name" value="DUF6826"/>
</dbReference>
<comment type="function">
    <text evidence="1">Component of the EKC/KEOPS complex that is required for the formation of a threonylcarbamoyl group on adenosine at position 37 (t(6)A37) in tRNAs that read codons beginning with adenine. The complex is probably involved in the transfer of the threonylcarbamoyl moiety of threonylcarbamoyl-AMP (TC-AMP) to the N6 group of A37. BUD32 has ATPase activity in the context of the EKC/KEOPS complex and likely plays a supporting role to the catalytic subunit KAE1. The EKC/KEOPS complex also promotes both telomere uncapping and telomere elongation. The complex is required for efficient recruitment of transcriptional coactivators.</text>
</comment>
<comment type="catalytic activity">
    <reaction evidence="9">
        <text>L-seryl-[protein] + ATP = O-phospho-L-seryl-[protein] + ADP + H(+)</text>
        <dbReference type="Rhea" id="RHEA:17989"/>
        <dbReference type="Rhea" id="RHEA-COMP:9863"/>
        <dbReference type="Rhea" id="RHEA-COMP:11604"/>
        <dbReference type="ChEBI" id="CHEBI:15378"/>
        <dbReference type="ChEBI" id="CHEBI:29999"/>
        <dbReference type="ChEBI" id="CHEBI:30616"/>
        <dbReference type="ChEBI" id="CHEBI:83421"/>
        <dbReference type="ChEBI" id="CHEBI:456216"/>
        <dbReference type="EC" id="2.7.11.1"/>
    </reaction>
</comment>
<dbReference type="SMART" id="SM00220">
    <property type="entry name" value="S_TKc"/>
    <property type="match status" value="1"/>
</dbReference>
<reference evidence="12 13" key="1">
    <citation type="submission" date="2019-09" db="EMBL/GenBank/DDBJ databases">
        <title>Draft genome of the ectomycorrhizal ascomycete Sphaerosporella brunnea.</title>
        <authorList>
            <consortium name="DOE Joint Genome Institute"/>
            <person name="Benucci G.M."/>
            <person name="Marozzi G."/>
            <person name="Antonielli L."/>
            <person name="Sanchez S."/>
            <person name="Marco P."/>
            <person name="Wang X."/>
            <person name="Falini L.B."/>
            <person name="Barry K."/>
            <person name="Haridas S."/>
            <person name="Lipzen A."/>
            <person name="Labutti K."/>
            <person name="Grigoriev I.V."/>
            <person name="Murat C."/>
            <person name="Martin F."/>
            <person name="Albertini E."/>
            <person name="Donnini D."/>
            <person name="Bonito G."/>
        </authorList>
    </citation>
    <scope>NUCLEOTIDE SEQUENCE [LARGE SCALE GENOMIC DNA]</scope>
    <source>
        <strain evidence="12 13">Sb_GMNB300</strain>
    </source>
</reference>
<evidence type="ECO:0000256" key="9">
    <source>
        <dbReference type="ARBA" id="ARBA00048679"/>
    </source>
</evidence>